<evidence type="ECO:0000256" key="1">
    <source>
        <dbReference type="ARBA" id="ARBA00005947"/>
    </source>
</evidence>
<comment type="similarity">
    <text evidence="1">Belongs to the histone deacetylase family.</text>
</comment>
<dbReference type="InterPro" id="IPR044150">
    <property type="entry name" value="HDAC_classIV"/>
</dbReference>
<dbReference type="RefSeq" id="WP_263123687.1">
    <property type="nucleotide sequence ID" value="NZ_CP106753.1"/>
</dbReference>
<dbReference type="Proteomes" id="UP001061302">
    <property type="component" value="Chromosome"/>
</dbReference>
<dbReference type="SUPFAM" id="SSF52768">
    <property type="entry name" value="Arginase/deacetylase"/>
    <property type="match status" value="1"/>
</dbReference>
<dbReference type="InterPro" id="IPR023696">
    <property type="entry name" value="Ureohydrolase_dom_sf"/>
</dbReference>
<dbReference type="EMBL" id="CP106753">
    <property type="protein sequence ID" value="UXY14388.1"/>
    <property type="molecule type" value="Genomic_DNA"/>
</dbReference>
<dbReference type="InterPro" id="IPR023801">
    <property type="entry name" value="His_deacetylse_dom"/>
</dbReference>
<keyword evidence="2" id="KW-0378">Hydrolase</keyword>
<reference evidence="4" key="1">
    <citation type="submission" date="2022-10" db="EMBL/GenBank/DDBJ databases">
        <title>Chitiniphilus purpureus sp. nov., a novel chitin-degrading bacterium isolated from crawfish pond sediment.</title>
        <authorList>
            <person name="Li K."/>
        </authorList>
    </citation>
    <scope>NUCLEOTIDE SEQUENCE</scope>
    <source>
        <strain evidence="4">CD1</strain>
    </source>
</reference>
<dbReference type="PRINTS" id="PR01270">
    <property type="entry name" value="HDASUPER"/>
</dbReference>
<sequence length="298" mass="31471">MRIYRTDQFALPLPAGHRFPVEKYALLHTAVATFAGHLIDTAPAASDAMLQCAHGMAYLQKLEHGNLTAAEERMLGLPWSPQLVIRSRRSVGATIAACRSALDGGCGISLAGGTHHAYADHGSGFCVFNDTAVALKLLQAEGALATALVIDLDVHQGNGTAAMLADEARLFTFSMHGRHNFPFQKESSDWDIELPDGTGDADYLAQLAGALPQLFALARPDLVLYLAGADSYAGDRLGRLALTRAGLAERDTLVIESCRRFGVPLAITMGGGYATPISDTVAIQAGTVRAAVGRFAPA</sequence>
<dbReference type="Gene3D" id="3.40.800.20">
    <property type="entry name" value="Histone deacetylase domain"/>
    <property type="match status" value="1"/>
</dbReference>
<organism evidence="4 5">
    <name type="scientific">Chitiniphilus purpureus</name>
    <dbReference type="NCBI Taxonomy" id="2981137"/>
    <lineage>
        <taxon>Bacteria</taxon>
        <taxon>Pseudomonadati</taxon>
        <taxon>Pseudomonadota</taxon>
        <taxon>Betaproteobacteria</taxon>
        <taxon>Neisseriales</taxon>
        <taxon>Chitinibacteraceae</taxon>
        <taxon>Chitiniphilus</taxon>
    </lineage>
</organism>
<evidence type="ECO:0000256" key="2">
    <source>
        <dbReference type="ARBA" id="ARBA00022801"/>
    </source>
</evidence>
<dbReference type="PANTHER" id="PTHR10625">
    <property type="entry name" value="HISTONE DEACETYLASE HDAC1-RELATED"/>
    <property type="match status" value="1"/>
</dbReference>
<dbReference type="InterPro" id="IPR000286">
    <property type="entry name" value="HDACs"/>
</dbReference>
<dbReference type="PANTHER" id="PTHR10625:SF19">
    <property type="entry name" value="HISTONE DEACETYLASE 12"/>
    <property type="match status" value="1"/>
</dbReference>
<evidence type="ECO:0000313" key="4">
    <source>
        <dbReference type="EMBL" id="UXY14388.1"/>
    </source>
</evidence>
<dbReference type="Pfam" id="PF00850">
    <property type="entry name" value="Hist_deacetyl"/>
    <property type="match status" value="1"/>
</dbReference>
<feature type="domain" description="Histone deacetylase" evidence="3">
    <location>
        <begin position="37"/>
        <end position="277"/>
    </location>
</feature>
<evidence type="ECO:0000259" key="3">
    <source>
        <dbReference type="Pfam" id="PF00850"/>
    </source>
</evidence>
<accession>A0ABY6DJH5</accession>
<name>A0ABY6DJH5_9NEIS</name>
<keyword evidence="5" id="KW-1185">Reference proteome</keyword>
<evidence type="ECO:0000313" key="5">
    <source>
        <dbReference type="Proteomes" id="UP001061302"/>
    </source>
</evidence>
<gene>
    <name evidence="4" type="ORF">N8I74_13810</name>
</gene>
<protein>
    <submittedName>
        <fullName evidence="4">Histone deacetylase</fullName>
    </submittedName>
</protein>
<dbReference type="InterPro" id="IPR037138">
    <property type="entry name" value="His_deacetylse_dom_sf"/>
</dbReference>
<proteinExistence type="inferred from homology"/>
<dbReference type="CDD" id="cd09993">
    <property type="entry name" value="HDAC_classIV"/>
    <property type="match status" value="1"/>
</dbReference>